<comment type="catalytic activity">
    <reaction evidence="13 14">
        <text>L-seryl-[protein] + ATP = O-phospho-L-seryl-[protein] + ADP + H(+)</text>
        <dbReference type="Rhea" id="RHEA:17989"/>
        <dbReference type="Rhea" id="RHEA-COMP:9863"/>
        <dbReference type="Rhea" id="RHEA-COMP:11604"/>
        <dbReference type="ChEBI" id="CHEBI:15378"/>
        <dbReference type="ChEBI" id="CHEBI:29999"/>
        <dbReference type="ChEBI" id="CHEBI:30616"/>
        <dbReference type="ChEBI" id="CHEBI:83421"/>
        <dbReference type="ChEBI" id="CHEBI:456216"/>
        <dbReference type="EC" id="2.7.11.1"/>
    </reaction>
</comment>
<reference evidence="24 25" key="2">
    <citation type="journal article" date="2017" name="Nature">
        <title>The Apostasia genome and the evolution of orchids.</title>
        <authorList>
            <person name="Zhang G.Q."/>
            <person name="Liu K.W."/>
            <person name="Li Z."/>
            <person name="Lohaus R."/>
            <person name="Hsiao Y.Y."/>
            <person name="Niu S.C."/>
            <person name="Wang J.Y."/>
            <person name="Lin Y.C."/>
            <person name="Xu Q."/>
            <person name="Chen L.J."/>
            <person name="Yoshida K."/>
            <person name="Fujiwara S."/>
            <person name="Wang Z.W."/>
            <person name="Zhang Y.Q."/>
            <person name="Mitsuda N."/>
            <person name="Wang M."/>
            <person name="Liu G.H."/>
            <person name="Pecoraro L."/>
            <person name="Huang H.X."/>
            <person name="Xiao X.J."/>
            <person name="Lin M."/>
            <person name="Wu X.Y."/>
            <person name="Wu W.L."/>
            <person name="Chen Y.Y."/>
            <person name="Chang S.B."/>
            <person name="Sakamoto S."/>
            <person name="Ohme-Takagi M."/>
            <person name="Yagi M."/>
            <person name="Zeng S.J."/>
            <person name="Shen C.Y."/>
            <person name="Yeh C.M."/>
            <person name="Luo Y.B."/>
            <person name="Tsai W.C."/>
            <person name="Van de Peer Y."/>
            <person name="Liu Z.J."/>
        </authorList>
    </citation>
    <scope>NUCLEOTIDE SEQUENCE [LARGE SCALE GENOMIC DNA]</scope>
    <source>
        <tissue evidence="24">The whole plant</tissue>
    </source>
</reference>
<comment type="subcellular location">
    <subcellularLocation>
        <location evidence="1">Cell membrane</location>
        <topology evidence="1">Single-pass type I membrane protein</topology>
    </subcellularLocation>
</comment>
<name>A0A2I0WKE7_9ASPA</name>
<dbReference type="GO" id="GO:0004674">
    <property type="term" value="F:protein serine/threonine kinase activity"/>
    <property type="evidence" value="ECO:0007669"/>
    <property type="project" value="UniProtKB-KW"/>
</dbReference>
<evidence type="ECO:0000256" key="2">
    <source>
        <dbReference type="ARBA" id="ARBA00022475"/>
    </source>
</evidence>
<dbReference type="CDD" id="cd14066">
    <property type="entry name" value="STKc_IRAK"/>
    <property type="match status" value="1"/>
</dbReference>
<evidence type="ECO:0000256" key="13">
    <source>
        <dbReference type="ARBA" id="ARBA00048679"/>
    </source>
</evidence>
<dbReference type="PIRSF" id="PIRSF000641">
    <property type="entry name" value="SRK"/>
    <property type="match status" value="1"/>
</dbReference>
<feature type="compositionally biased region" description="Low complexity" evidence="17">
    <location>
        <begin position="829"/>
        <end position="846"/>
    </location>
</feature>
<dbReference type="InterPro" id="IPR008271">
    <property type="entry name" value="Ser/Thr_kinase_AS"/>
</dbReference>
<dbReference type="GO" id="GO:0005524">
    <property type="term" value="F:ATP binding"/>
    <property type="evidence" value="ECO:0007669"/>
    <property type="project" value="UniProtKB-UniRule"/>
</dbReference>
<organism evidence="24 25">
    <name type="scientific">Dendrobium catenatum</name>
    <dbReference type="NCBI Taxonomy" id="906689"/>
    <lineage>
        <taxon>Eukaryota</taxon>
        <taxon>Viridiplantae</taxon>
        <taxon>Streptophyta</taxon>
        <taxon>Embryophyta</taxon>
        <taxon>Tracheophyta</taxon>
        <taxon>Spermatophyta</taxon>
        <taxon>Magnoliopsida</taxon>
        <taxon>Liliopsida</taxon>
        <taxon>Asparagales</taxon>
        <taxon>Orchidaceae</taxon>
        <taxon>Epidendroideae</taxon>
        <taxon>Malaxideae</taxon>
        <taxon>Dendrobiinae</taxon>
        <taxon>Dendrobium</taxon>
    </lineage>
</organism>
<dbReference type="EMBL" id="KZ502556">
    <property type="protein sequence ID" value="PKU76133.1"/>
    <property type="molecule type" value="Genomic_DNA"/>
</dbReference>
<dbReference type="GO" id="GO:0048544">
    <property type="term" value="P:recognition of pollen"/>
    <property type="evidence" value="ECO:0007669"/>
    <property type="project" value="InterPro"/>
</dbReference>
<dbReference type="GO" id="GO:0005886">
    <property type="term" value="C:plasma membrane"/>
    <property type="evidence" value="ECO:0007669"/>
    <property type="project" value="UniProtKB-SubCell"/>
</dbReference>
<feature type="domain" description="Protein kinase" evidence="20">
    <location>
        <begin position="530"/>
        <end position="804"/>
    </location>
</feature>
<evidence type="ECO:0000313" key="24">
    <source>
        <dbReference type="EMBL" id="PKU76133.1"/>
    </source>
</evidence>
<evidence type="ECO:0000259" key="22">
    <source>
        <dbReference type="PROSITE" id="PS50927"/>
    </source>
</evidence>
<feature type="domain" description="Apple" evidence="23">
    <location>
        <begin position="331"/>
        <end position="418"/>
    </location>
</feature>
<dbReference type="InterPro" id="IPR024171">
    <property type="entry name" value="SRK-like_kinase"/>
</dbReference>
<evidence type="ECO:0000256" key="1">
    <source>
        <dbReference type="ARBA" id="ARBA00004251"/>
    </source>
</evidence>
<dbReference type="InterPro" id="IPR000742">
    <property type="entry name" value="EGF"/>
</dbReference>
<dbReference type="FunFam" id="1.10.510.10:FF:000060">
    <property type="entry name" value="G-type lectin S-receptor-like serine/threonine-protein kinase"/>
    <property type="match status" value="1"/>
</dbReference>
<dbReference type="PROSITE" id="PS00108">
    <property type="entry name" value="PROTEIN_KINASE_ST"/>
    <property type="match status" value="1"/>
</dbReference>
<keyword evidence="18" id="KW-1133">Transmembrane helix</keyword>
<dbReference type="Pfam" id="PF01453">
    <property type="entry name" value="B_lectin"/>
    <property type="match status" value="1"/>
</dbReference>
<evidence type="ECO:0000259" key="21">
    <source>
        <dbReference type="PROSITE" id="PS50026"/>
    </source>
</evidence>
<dbReference type="CDD" id="cd00054">
    <property type="entry name" value="EGF_CA"/>
    <property type="match status" value="1"/>
</dbReference>
<keyword evidence="25" id="KW-1185">Reference proteome</keyword>
<dbReference type="SMART" id="SM00220">
    <property type="entry name" value="S_TKc"/>
    <property type="match status" value="1"/>
</dbReference>
<evidence type="ECO:0000259" key="20">
    <source>
        <dbReference type="PROSITE" id="PS50011"/>
    </source>
</evidence>
<keyword evidence="24" id="KW-0430">Lectin</keyword>
<dbReference type="PROSITE" id="PS50026">
    <property type="entry name" value="EGF_3"/>
    <property type="match status" value="1"/>
</dbReference>
<evidence type="ECO:0000259" key="23">
    <source>
        <dbReference type="PROSITE" id="PS50948"/>
    </source>
</evidence>
<evidence type="ECO:0000256" key="6">
    <source>
        <dbReference type="ARBA" id="ARBA00022729"/>
    </source>
</evidence>
<gene>
    <name evidence="24" type="primary">B120</name>
    <name evidence="24" type="ORF">MA16_Dca025642</name>
</gene>
<dbReference type="PROSITE" id="PS50927">
    <property type="entry name" value="BULB_LECTIN"/>
    <property type="match status" value="1"/>
</dbReference>
<keyword evidence="24" id="KW-0675">Receptor</keyword>
<dbReference type="InterPro" id="IPR011009">
    <property type="entry name" value="Kinase-like_dom_sf"/>
</dbReference>
<dbReference type="GO" id="GO:0051707">
    <property type="term" value="P:response to other organism"/>
    <property type="evidence" value="ECO:0007669"/>
    <property type="project" value="UniProtKB-ARBA"/>
</dbReference>
<protein>
    <recommendedName>
        <fullName evidence="14">Receptor-like serine/threonine-protein kinase</fullName>
        <ecNumber evidence="14">2.7.11.1</ecNumber>
    </recommendedName>
</protein>
<dbReference type="SMART" id="SM00473">
    <property type="entry name" value="PAN_AP"/>
    <property type="match status" value="1"/>
</dbReference>
<keyword evidence="7 14" id="KW-0547">Nucleotide-binding</keyword>
<dbReference type="InterPro" id="IPR001480">
    <property type="entry name" value="Bulb-type_lectin_dom"/>
</dbReference>
<evidence type="ECO:0000256" key="17">
    <source>
        <dbReference type="SAM" id="MobiDB-lite"/>
    </source>
</evidence>
<sequence length="846" mass="93899">MGGLNDLSWWALISSLLIPLTQAASFLELGQSLTDGHTLSSSGGSFHLGFFSLDGSGNRFVGIWQGDFFPDNVVWVANRNSPIPHSTTVLSVSGDGNLVIVDGQNRVFWSTNVSLPSNDSTAELTDYGDLMLNSSGDTAWESFSHPTNTYLPGMKVGFRLDPDSNQVITSWNTAGDPAPGNFSLGVDPSSQLFIWEAGLPRWRSGPWNGQVFVGIPGMMFPAAYGFTLSNFIQGNTVYYYTGHNSSHRWVLTPYGTVKHLVFSESNKTWLNLWEAPVTECEKYNMCGNFGSCSDGSTPICSCLKGFVPRSKTEWERGHWTGGCVRKVQLQCDSNVSAAGGSQTDKFYLIEGVKLPDLGDKVTQREVVNLVSCAEVCSRNCSCRAYFFLDSIGCMIWAVDLVDINVFSTGGNDLYLRVAASEFNEGNKKKTLAVYIIVIIVSAGVFFLGGNSFLFCKWKGRREGSVTCESIFSLFCNWKGKREEFHGRARKKEESKEFSDAIEMQDQANDRKSYELPLFSFSTIVEATGSFSQSNFLGKGGFGSVFKGKLPEGQEIAVKRLSRGSGQGSEEFKNEVTLIAKLQHRNLVRLLGFCTDKENQLLVYEYMPNKSLDAFLFGPNKKGLLDWKSRYRIIEGIARGLLYLHRDSRLRIIHRDLKASNILLDAEMNPKISDFGLARIFRNDSNETTTKRVVGTYGYMAPEYAMQGLFSVKSDVYSFGVLLLEIVSGKRSNTYHSEVDLYLLAFTWRLWTEENLMDLVDPTVRDSCSLDEVSRCINVGLLCVQDKASDRPTMASVVMMLESGIIAQPIPKRPKFSFETNFSDTKSHSSDIGSSSNNTSITILTGR</sequence>
<dbReference type="InterPro" id="IPR017441">
    <property type="entry name" value="Protein_kinase_ATP_BS"/>
</dbReference>
<dbReference type="OrthoDB" id="4062651at2759"/>
<dbReference type="Gene3D" id="1.10.510.10">
    <property type="entry name" value="Transferase(Phosphotransferase) domain 1"/>
    <property type="match status" value="1"/>
</dbReference>
<evidence type="ECO:0000256" key="4">
    <source>
        <dbReference type="ARBA" id="ARBA00022536"/>
    </source>
</evidence>
<dbReference type="CDD" id="cd01098">
    <property type="entry name" value="PAN_AP_plant"/>
    <property type="match status" value="1"/>
</dbReference>
<evidence type="ECO:0000256" key="10">
    <source>
        <dbReference type="ARBA" id="ARBA00023157"/>
    </source>
</evidence>
<feature type="region of interest" description="Disordered" evidence="17">
    <location>
        <begin position="825"/>
        <end position="846"/>
    </location>
</feature>
<keyword evidence="2" id="KW-1003">Cell membrane</keyword>
<evidence type="ECO:0000313" key="25">
    <source>
        <dbReference type="Proteomes" id="UP000233837"/>
    </source>
</evidence>
<dbReference type="InterPro" id="IPR000858">
    <property type="entry name" value="S_locus_glycoprot_dom"/>
</dbReference>
<proteinExistence type="inferred from homology"/>
<dbReference type="CDD" id="cd00028">
    <property type="entry name" value="B_lectin"/>
    <property type="match status" value="1"/>
</dbReference>
<dbReference type="InterPro" id="IPR036426">
    <property type="entry name" value="Bulb-type_lectin_dom_sf"/>
</dbReference>
<feature type="domain" description="EGF-like" evidence="21">
    <location>
        <begin position="276"/>
        <end position="312"/>
    </location>
</feature>
<dbReference type="Gene3D" id="2.90.10.30">
    <property type="match status" value="1"/>
</dbReference>
<evidence type="ECO:0000256" key="15">
    <source>
        <dbReference type="PROSITE-ProRule" id="PRU00076"/>
    </source>
</evidence>
<dbReference type="SUPFAM" id="SSF57414">
    <property type="entry name" value="Hairpin loop containing domain-like"/>
    <property type="match status" value="1"/>
</dbReference>
<evidence type="ECO:0000256" key="14">
    <source>
        <dbReference type="PIRNR" id="PIRNR000641"/>
    </source>
</evidence>
<comment type="catalytic activity">
    <reaction evidence="12 14">
        <text>L-threonyl-[protein] + ATP = O-phospho-L-threonyl-[protein] + ADP + H(+)</text>
        <dbReference type="Rhea" id="RHEA:46608"/>
        <dbReference type="Rhea" id="RHEA-COMP:11060"/>
        <dbReference type="Rhea" id="RHEA-COMP:11605"/>
        <dbReference type="ChEBI" id="CHEBI:15378"/>
        <dbReference type="ChEBI" id="CHEBI:30013"/>
        <dbReference type="ChEBI" id="CHEBI:30616"/>
        <dbReference type="ChEBI" id="CHEBI:61977"/>
        <dbReference type="ChEBI" id="CHEBI:456216"/>
        <dbReference type="EC" id="2.7.11.1"/>
    </reaction>
</comment>
<evidence type="ECO:0000256" key="8">
    <source>
        <dbReference type="ARBA" id="ARBA00022777"/>
    </source>
</evidence>
<dbReference type="InterPro" id="IPR001245">
    <property type="entry name" value="Ser-Thr/Tyr_kinase_cat_dom"/>
</dbReference>
<dbReference type="Pfam" id="PF08276">
    <property type="entry name" value="PAN_2"/>
    <property type="match status" value="1"/>
</dbReference>
<comment type="similarity">
    <text evidence="14">Belongs to the protein kinase superfamily. Ser/Thr protein kinase family.</text>
</comment>
<dbReference type="InterPro" id="IPR003609">
    <property type="entry name" value="Pan_app"/>
</dbReference>
<keyword evidence="18" id="KW-0812">Transmembrane</keyword>
<evidence type="ECO:0000256" key="12">
    <source>
        <dbReference type="ARBA" id="ARBA00047899"/>
    </source>
</evidence>
<evidence type="ECO:0000256" key="16">
    <source>
        <dbReference type="PROSITE-ProRule" id="PRU10141"/>
    </source>
</evidence>
<feature type="domain" description="Bulb-type lectin" evidence="22">
    <location>
        <begin position="24"/>
        <end position="145"/>
    </location>
</feature>
<evidence type="ECO:0000256" key="11">
    <source>
        <dbReference type="ARBA" id="ARBA00023180"/>
    </source>
</evidence>
<feature type="signal peptide" evidence="19">
    <location>
        <begin position="1"/>
        <end position="23"/>
    </location>
</feature>
<keyword evidence="4 15" id="KW-0245">EGF-like domain</keyword>
<dbReference type="InterPro" id="IPR000719">
    <property type="entry name" value="Prot_kinase_dom"/>
</dbReference>
<dbReference type="PROSITE" id="PS50948">
    <property type="entry name" value="PAN"/>
    <property type="match status" value="1"/>
</dbReference>
<dbReference type="FunFam" id="3.30.200.20:FF:000195">
    <property type="entry name" value="G-type lectin S-receptor-like serine/threonine-protein kinase"/>
    <property type="match status" value="1"/>
</dbReference>
<dbReference type="PROSITE" id="PS00107">
    <property type="entry name" value="PROTEIN_KINASE_ATP"/>
    <property type="match status" value="1"/>
</dbReference>
<feature type="chain" id="PRO_5014154336" description="Receptor-like serine/threonine-protein kinase" evidence="19">
    <location>
        <begin position="24"/>
        <end position="846"/>
    </location>
</feature>
<dbReference type="SUPFAM" id="SSF51110">
    <property type="entry name" value="alpha-D-mannose-specific plant lectins"/>
    <property type="match status" value="1"/>
</dbReference>
<keyword evidence="6 19" id="KW-0732">Signal</keyword>
<evidence type="ECO:0000256" key="7">
    <source>
        <dbReference type="ARBA" id="ARBA00022741"/>
    </source>
</evidence>
<dbReference type="SMART" id="SM00108">
    <property type="entry name" value="B_lectin"/>
    <property type="match status" value="1"/>
</dbReference>
<dbReference type="PANTHER" id="PTHR27002">
    <property type="entry name" value="RECEPTOR-LIKE SERINE/THREONINE-PROTEIN KINASE SD1-8"/>
    <property type="match status" value="1"/>
</dbReference>
<evidence type="ECO:0000256" key="19">
    <source>
        <dbReference type="SAM" id="SignalP"/>
    </source>
</evidence>
<dbReference type="Gene3D" id="3.30.200.20">
    <property type="entry name" value="Phosphorylase Kinase, domain 1"/>
    <property type="match status" value="1"/>
</dbReference>
<evidence type="ECO:0000256" key="5">
    <source>
        <dbReference type="ARBA" id="ARBA00022679"/>
    </source>
</evidence>
<feature type="binding site" evidence="16">
    <location>
        <position position="558"/>
    </location>
    <ligand>
        <name>ATP</name>
        <dbReference type="ChEBI" id="CHEBI:30616"/>
    </ligand>
</feature>
<accession>A0A2I0WKE7</accession>
<dbReference type="AlphaFoldDB" id="A0A2I0WKE7"/>
<evidence type="ECO:0000256" key="9">
    <source>
        <dbReference type="ARBA" id="ARBA00022840"/>
    </source>
</evidence>
<dbReference type="STRING" id="906689.A0A2I0WKE7"/>
<dbReference type="Proteomes" id="UP000233837">
    <property type="component" value="Unassembled WGS sequence"/>
</dbReference>
<dbReference type="PANTHER" id="PTHR27002:SF932">
    <property type="entry name" value="RECEPTOR-LIKE SERINE_THREONINE-PROTEIN KINASE"/>
    <property type="match status" value="1"/>
</dbReference>
<keyword evidence="9 14" id="KW-0067">ATP-binding</keyword>
<feature type="transmembrane region" description="Helical" evidence="18">
    <location>
        <begin position="431"/>
        <end position="454"/>
    </location>
</feature>
<evidence type="ECO:0000256" key="3">
    <source>
        <dbReference type="ARBA" id="ARBA00022527"/>
    </source>
</evidence>
<dbReference type="PROSITE" id="PS50011">
    <property type="entry name" value="PROTEIN_KINASE_DOM"/>
    <property type="match status" value="1"/>
</dbReference>
<keyword evidence="18" id="KW-0472">Membrane</keyword>
<keyword evidence="11" id="KW-0325">Glycoprotein</keyword>
<dbReference type="SUPFAM" id="SSF56112">
    <property type="entry name" value="Protein kinase-like (PK-like)"/>
    <property type="match status" value="1"/>
</dbReference>
<keyword evidence="10" id="KW-1015">Disulfide bond</keyword>
<dbReference type="GO" id="GO:0106310">
    <property type="term" value="F:protein serine kinase activity"/>
    <property type="evidence" value="ECO:0007669"/>
    <property type="project" value="RHEA"/>
</dbReference>
<keyword evidence="5 14" id="KW-0808">Transferase</keyword>
<evidence type="ECO:0000256" key="18">
    <source>
        <dbReference type="SAM" id="Phobius"/>
    </source>
</evidence>
<dbReference type="Pfam" id="PF07714">
    <property type="entry name" value="PK_Tyr_Ser-Thr"/>
    <property type="match status" value="1"/>
</dbReference>
<keyword evidence="8 14" id="KW-0418">Kinase</keyword>
<keyword evidence="3 14" id="KW-0723">Serine/threonine-protein kinase</keyword>
<comment type="caution">
    <text evidence="15">Lacks conserved residue(s) required for the propagation of feature annotation.</text>
</comment>
<reference evidence="24 25" key="1">
    <citation type="journal article" date="2016" name="Sci. Rep.">
        <title>The Dendrobium catenatum Lindl. genome sequence provides insights into polysaccharide synthase, floral development and adaptive evolution.</title>
        <authorList>
            <person name="Zhang G.Q."/>
            <person name="Xu Q."/>
            <person name="Bian C."/>
            <person name="Tsai W.C."/>
            <person name="Yeh C.M."/>
            <person name="Liu K.W."/>
            <person name="Yoshida K."/>
            <person name="Zhang L.S."/>
            <person name="Chang S.B."/>
            <person name="Chen F."/>
            <person name="Shi Y."/>
            <person name="Su Y.Y."/>
            <person name="Zhang Y.Q."/>
            <person name="Chen L.J."/>
            <person name="Yin Y."/>
            <person name="Lin M."/>
            <person name="Huang H."/>
            <person name="Deng H."/>
            <person name="Wang Z.W."/>
            <person name="Zhu S.L."/>
            <person name="Zhao X."/>
            <person name="Deng C."/>
            <person name="Niu S.C."/>
            <person name="Huang J."/>
            <person name="Wang M."/>
            <person name="Liu G.H."/>
            <person name="Yang H.J."/>
            <person name="Xiao X.J."/>
            <person name="Hsiao Y.Y."/>
            <person name="Wu W.L."/>
            <person name="Chen Y.Y."/>
            <person name="Mitsuda N."/>
            <person name="Ohme-Takagi M."/>
            <person name="Luo Y.B."/>
            <person name="Van de Peer Y."/>
            <person name="Liu Z.J."/>
        </authorList>
    </citation>
    <scope>NUCLEOTIDE SEQUENCE [LARGE SCALE GENOMIC DNA]</scope>
    <source>
        <tissue evidence="24">The whole plant</tissue>
    </source>
</reference>
<dbReference type="EC" id="2.7.11.1" evidence="14"/>
<dbReference type="GO" id="GO:0030246">
    <property type="term" value="F:carbohydrate binding"/>
    <property type="evidence" value="ECO:0007669"/>
    <property type="project" value="UniProtKB-KW"/>
</dbReference>
<dbReference type="Pfam" id="PF00954">
    <property type="entry name" value="S_locus_glycop"/>
    <property type="match status" value="1"/>
</dbReference>